<feature type="DNA-binding region" description="OmpR/PhoB-type" evidence="4">
    <location>
        <begin position="129"/>
        <end position="228"/>
    </location>
</feature>
<evidence type="ECO:0000256" key="4">
    <source>
        <dbReference type="PROSITE-ProRule" id="PRU01091"/>
    </source>
</evidence>
<proteinExistence type="predicted"/>
<keyword evidence="7" id="KW-1185">Reference proteome</keyword>
<dbReference type="InterPro" id="IPR016032">
    <property type="entry name" value="Sig_transdc_resp-reg_C-effctor"/>
</dbReference>
<dbReference type="SUPFAM" id="SSF46894">
    <property type="entry name" value="C-terminal effector domain of the bipartite response regulators"/>
    <property type="match status" value="1"/>
</dbReference>
<dbReference type="CDD" id="cd00383">
    <property type="entry name" value="trans_reg_C"/>
    <property type="match status" value="1"/>
</dbReference>
<sequence>MERSILLISDNANLLKRLKQIMTEWQVISSPTYLPDFLLNRDNQTLIILDLDQFNTLGQRVDTLVLMRQQFRGPLLAVHRKKLGVAMTCDVFDRYHFDELLSLDMANRELRARIQQKIWRYYQPQEDNREVLNTGQLQVDFQHYMVTVNGKQLTMGPVDFRLLVFFMQHENVVLTRAQIAEGVWRNGRDSTMRAIDSHISKLRKLIEADPKAPTCLKTVRGFGYIFESHTEGDTSEKVTAIMKPNS</sequence>
<organism evidence="6 7">
    <name type="scientific">Secundilactobacillus mixtipabuli</name>
    <dbReference type="NCBI Taxonomy" id="1435342"/>
    <lineage>
        <taxon>Bacteria</taxon>
        <taxon>Bacillati</taxon>
        <taxon>Bacillota</taxon>
        <taxon>Bacilli</taxon>
        <taxon>Lactobacillales</taxon>
        <taxon>Lactobacillaceae</taxon>
        <taxon>Secundilactobacillus</taxon>
    </lineage>
</organism>
<dbReference type="InterPro" id="IPR001867">
    <property type="entry name" value="OmpR/PhoB-type_DNA-bd"/>
</dbReference>
<dbReference type="Pfam" id="PF00486">
    <property type="entry name" value="Trans_reg_C"/>
    <property type="match status" value="1"/>
</dbReference>
<accession>A0A1Z5IBA9</accession>
<gene>
    <name evidence="6" type="ORF">IWT30_00999</name>
</gene>
<keyword evidence="1" id="KW-0805">Transcription regulation</keyword>
<dbReference type="AlphaFoldDB" id="A0A1Z5IBA9"/>
<name>A0A1Z5IBA9_9LACO</name>
<dbReference type="RefSeq" id="WP_159459288.1">
    <property type="nucleotide sequence ID" value="NZ_BCMF01000004.1"/>
</dbReference>
<reference evidence="6 7" key="1">
    <citation type="submission" date="2015-11" db="EMBL/GenBank/DDBJ databases">
        <title>Draft genome sequences of new species of the genus Lactobacillus isolated from orchardgrass silage.</title>
        <authorList>
            <person name="Tohno M."/>
            <person name="Tanizawa Y."/>
            <person name="Arita M."/>
        </authorList>
    </citation>
    <scope>NUCLEOTIDE SEQUENCE [LARGE SCALE GENOMIC DNA]</scope>
    <source>
        <strain evidence="6 7">IWT30</strain>
    </source>
</reference>
<comment type="caution">
    <text evidence="6">The sequence shown here is derived from an EMBL/GenBank/DDBJ whole genome shotgun (WGS) entry which is preliminary data.</text>
</comment>
<dbReference type="GO" id="GO:0003677">
    <property type="term" value="F:DNA binding"/>
    <property type="evidence" value="ECO:0007669"/>
    <property type="project" value="UniProtKB-UniRule"/>
</dbReference>
<protein>
    <submittedName>
        <fullName evidence="6">Transcriptional regulator, winged helix family</fullName>
    </submittedName>
</protein>
<feature type="domain" description="OmpR/PhoB-type" evidence="5">
    <location>
        <begin position="129"/>
        <end position="228"/>
    </location>
</feature>
<evidence type="ECO:0000259" key="5">
    <source>
        <dbReference type="PROSITE" id="PS51755"/>
    </source>
</evidence>
<dbReference type="Gene3D" id="1.10.10.10">
    <property type="entry name" value="Winged helix-like DNA-binding domain superfamily/Winged helix DNA-binding domain"/>
    <property type="match status" value="1"/>
</dbReference>
<dbReference type="PROSITE" id="PS51755">
    <property type="entry name" value="OMPR_PHOB"/>
    <property type="match status" value="1"/>
</dbReference>
<evidence type="ECO:0000313" key="7">
    <source>
        <dbReference type="Proteomes" id="UP000198374"/>
    </source>
</evidence>
<keyword evidence="3" id="KW-0804">Transcription</keyword>
<dbReference type="EMBL" id="BCMF01000004">
    <property type="protein sequence ID" value="GAW99039.1"/>
    <property type="molecule type" value="Genomic_DNA"/>
</dbReference>
<evidence type="ECO:0000256" key="3">
    <source>
        <dbReference type="ARBA" id="ARBA00023163"/>
    </source>
</evidence>
<dbReference type="SMART" id="SM00862">
    <property type="entry name" value="Trans_reg_C"/>
    <property type="match status" value="1"/>
</dbReference>
<dbReference type="Proteomes" id="UP000198374">
    <property type="component" value="Unassembled WGS sequence"/>
</dbReference>
<evidence type="ECO:0000313" key="6">
    <source>
        <dbReference type="EMBL" id="GAW99039.1"/>
    </source>
</evidence>
<evidence type="ECO:0000256" key="1">
    <source>
        <dbReference type="ARBA" id="ARBA00023015"/>
    </source>
</evidence>
<dbReference type="GO" id="GO:0006355">
    <property type="term" value="P:regulation of DNA-templated transcription"/>
    <property type="evidence" value="ECO:0007669"/>
    <property type="project" value="InterPro"/>
</dbReference>
<evidence type="ECO:0000256" key="2">
    <source>
        <dbReference type="ARBA" id="ARBA00023125"/>
    </source>
</evidence>
<dbReference type="OrthoDB" id="9802426at2"/>
<dbReference type="GO" id="GO:0000160">
    <property type="term" value="P:phosphorelay signal transduction system"/>
    <property type="evidence" value="ECO:0007669"/>
    <property type="project" value="InterPro"/>
</dbReference>
<dbReference type="InterPro" id="IPR036388">
    <property type="entry name" value="WH-like_DNA-bd_sf"/>
</dbReference>
<keyword evidence="2 4" id="KW-0238">DNA-binding</keyword>